<feature type="binding site" evidence="5">
    <location>
        <position position="87"/>
    </location>
    <ligand>
        <name>ATP</name>
        <dbReference type="ChEBI" id="CHEBI:30616"/>
    </ligand>
</feature>
<dbReference type="RefSeq" id="WP_002651226.1">
    <property type="nucleotide sequence ID" value="NZ_CH672376.1"/>
</dbReference>
<keyword evidence="6" id="KW-0472">Membrane</keyword>
<feature type="domain" description="Protein kinase" evidence="7">
    <location>
        <begin position="58"/>
        <end position="334"/>
    </location>
</feature>
<gene>
    <name evidence="8" type="ORF">DSM3645_16640</name>
</gene>
<protein>
    <submittedName>
        <fullName evidence="8">Serine/threonine protein kinase</fullName>
    </submittedName>
</protein>
<evidence type="ECO:0000256" key="4">
    <source>
        <dbReference type="ARBA" id="ARBA00022840"/>
    </source>
</evidence>
<feature type="transmembrane region" description="Helical" evidence="6">
    <location>
        <begin position="398"/>
        <end position="419"/>
    </location>
</feature>
<evidence type="ECO:0000313" key="9">
    <source>
        <dbReference type="Proteomes" id="UP000004358"/>
    </source>
</evidence>
<dbReference type="Gene3D" id="3.30.200.20">
    <property type="entry name" value="Phosphorylase Kinase, domain 1"/>
    <property type="match status" value="1"/>
</dbReference>
<dbReference type="PROSITE" id="PS50011">
    <property type="entry name" value="PROTEIN_KINASE_DOM"/>
    <property type="match status" value="1"/>
</dbReference>
<dbReference type="InterPro" id="IPR017441">
    <property type="entry name" value="Protein_kinase_ATP_BS"/>
</dbReference>
<dbReference type="SUPFAM" id="SSF56112">
    <property type="entry name" value="Protein kinase-like (PK-like)"/>
    <property type="match status" value="1"/>
</dbReference>
<dbReference type="AlphaFoldDB" id="A3ZNA6"/>
<dbReference type="PANTHER" id="PTHR43289">
    <property type="entry name" value="MITOGEN-ACTIVATED PROTEIN KINASE KINASE KINASE 20-RELATED"/>
    <property type="match status" value="1"/>
</dbReference>
<evidence type="ECO:0000256" key="5">
    <source>
        <dbReference type="PROSITE-ProRule" id="PRU10141"/>
    </source>
</evidence>
<keyword evidence="3 8" id="KW-0418">Kinase</keyword>
<feature type="transmembrane region" description="Helical" evidence="6">
    <location>
        <begin position="426"/>
        <end position="451"/>
    </location>
</feature>
<name>A3ZNA6_9BACT</name>
<dbReference type="eggNOG" id="COG0515">
    <property type="taxonomic scope" value="Bacteria"/>
</dbReference>
<keyword evidence="6" id="KW-1133">Transmembrane helix</keyword>
<evidence type="ECO:0000256" key="2">
    <source>
        <dbReference type="ARBA" id="ARBA00022741"/>
    </source>
</evidence>
<keyword evidence="2 5" id="KW-0547">Nucleotide-binding</keyword>
<evidence type="ECO:0000256" key="6">
    <source>
        <dbReference type="SAM" id="Phobius"/>
    </source>
</evidence>
<reference evidence="8 9" key="1">
    <citation type="submission" date="2006-02" db="EMBL/GenBank/DDBJ databases">
        <authorList>
            <person name="Amann R."/>
            <person name="Ferriera S."/>
            <person name="Johnson J."/>
            <person name="Kravitz S."/>
            <person name="Halpern A."/>
            <person name="Remington K."/>
            <person name="Beeson K."/>
            <person name="Tran B."/>
            <person name="Rogers Y.-H."/>
            <person name="Friedman R."/>
            <person name="Venter J.C."/>
        </authorList>
    </citation>
    <scope>NUCLEOTIDE SEQUENCE [LARGE SCALE GENOMIC DNA]</scope>
    <source>
        <strain evidence="8 9">DSM 3645</strain>
    </source>
</reference>
<organism evidence="8 9">
    <name type="scientific">Blastopirellula marina DSM 3645</name>
    <dbReference type="NCBI Taxonomy" id="314230"/>
    <lineage>
        <taxon>Bacteria</taxon>
        <taxon>Pseudomonadati</taxon>
        <taxon>Planctomycetota</taxon>
        <taxon>Planctomycetia</taxon>
        <taxon>Pirellulales</taxon>
        <taxon>Pirellulaceae</taxon>
        <taxon>Blastopirellula</taxon>
    </lineage>
</organism>
<dbReference type="PROSITE" id="PS00107">
    <property type="entry name" value="PROTEIN_KINASE_ATP"/>
    <property type="match status" value="1"/>
</dbReference>
<evidence type="ECO:0000256" key="1">
    <source>
        <dbReference type="ARBA" id="ARBA00022679"/>
    </source>
</evidence>
<dbReference type="EMBL" id="AANZ01000003">
    <property type="protein sequence ID" value="EAQ81798.1"/>
    <property type="molecule type" value="Genomic_DNA"/>
</dbReference>
<dbReference type="STRING" id="314230.DSM3645_16640"/>
<proteinExistence type="predicted"/>
<dbReference type="PROSITE" id="PS00108">
    <property type="entry name" value="PROTEIN_KINASE_ST"/>
    <property type="match status" value="1"/>
</dbReference>
<sequence length="500" mass="55782">MAEVPFDQPDSPDDAQLDAFADLSPEDQQLIQRLDHLWGIETASAAPAERRETQIGPYLVKRTVGHGAFGVVFQATDPRLQRDVALKVPRPEVLVCYDKLQRFEDEALTAARLDHPGIVPIYAAELTGPTPYIASAFCAGPDLAAWIEQHPSKSRDCQSVARFMLDIVRAVAYAHSQGVVHRDIKPSNIMLAAKDETAAGESLDDFSPRLTDFGLAKLTDSPLTNSRSSWILGTPTYMAPEQLLPQWGPVGEKADVFALGAMLWELLSGKPPRMGETYSDIITELLSEQPIDSTLQRTDVPRDLRVIVARCLAKDPNERYASAAALAEDLAAFVAGERISASRFSWLDTFARWASQPQRPAQICFFMIPVNLVMAIWLISSMFLLWSAIFPGADRWSVFVQMCMIALGYNLQVVFYCWLRLHGRKWATVVALVLTILVTVLVPLLVLTGAIRTFSDLYRDFPFFDTINHTQILFFGLCQTFLLGVSVYADLQQSRRMRGR</sequence>
<dbReference type="Pfam" id="PF00069">
    <property type="entry name" value="Pkinase"/>
    <property type="match status" value="1"/>
</dbReference>
<dbReference type="HOGENOM" id="CLU_544769_0_0_0"/>
<evidence type="ECO:0000259" key="7">
    <source>
        <dbReference type="PROSITE" id="PS50011"/>
    </source>
</evidence>
<dbReference type="InterPro" id="IPR000719">
    <property type="entry name" value="Prot_kinase_dom"/>
</dbReference>
<dbReference type="Proteomes" id="UP000004358">
    <property type="component" value="Unassembled WGS sequence"/>
</dbReference>
<dbReference type="GO" id="GO:0004674">
    <property type="term" value="F:protein serine/threonine kinase activity"/>
    <property type="evidence" value="ECO:0007669"/>
    <property type="project" value="UniProtKB-KW"/>
</dbReference>
<keyword evidence="6" id="KW-0812">Transmembrane</keyword>
<dbReference type="Gene3D" id="1.10.510.10">
    <property type="entry name" value="Transferase(Phosphotransferase) domain 1"/>
    <property type="match status" value="1"/>
</dbReference>
<keyword evidence="1" id="KW-0808">Transferase</keyword>
<accession>A3ZNA6</accession>
<dbReference type="SMART" id="SM00220">
    <property type="entry name" value="S_TKc"/>
    <property type="match status" value="1"/>
</dbReference>
<feature type="transmembrane region" description="Helical" evidence="6">
    <location>
        <begin position="471"/>
        <end position="491"/>
    </location>
</feature>
<evidence type="ECO:0000256" key="3">
    <source>
        <dbReference type="ARBA" id="ARBA00022777"/>
    </source>
</evidence>
<dbReference type="GO" id="GO:0005524">
    <property type="term" value="F:ATP binding"/>
    <property type="evidence" value="ECO:0007669"/>
    <property type="project" value="UniProtKB-UniRule"/>
</dbReference>
<dbReference type="CDD" id="cd14014">
    <property type="entry name" value="STKc_PknB_like"/>
    <property type="match status" value="1"/>
</dbReference>
<dbReference type="InterPro" id="IPR008271">
    <property type="entry name" value="Ser/Thr_kinase_AS"/>
</dbReference>
<dbReference type="PANTHER" id="PTHR43289:SF34">
    <property type="entry name" value="SERINE_THREONINE-PROTEIN KINASE YBDM-RELATED"/>
    <property type="match status" value="1"/>
</dbReference>
<keyword evidence="4 5" id="KW-0067">ATP-binding</keyword>
<evidence type="ECO:0000313" key="8">
    <source>
        <dbReference type="EMBL" id="EAQ81798.1"/>
    </source>
</evidence>
<keyword evidence="8" id="KW-0723">Serine/threonine-protein kinase</keyword>
<dbReference type="InterPro" id="IPR011009">
    <property type="entry name" value="Kinase-like_dom_sf"/>
</dbReference>
<feature type="transmembrane region" description="Helical" evidence="6">
    <location>
        <begin position="363"/>
        <end position="386"/>
    </location>
</feature>
<comment type="caution">
    <text evidence="8">The sequence shown here is derived from an EMBL/GenBank/DDBJ whole genome shotgun (WGS) entry which is preliminary data.</text>
</comment>